<dbReference type="Pfam" id="PF15919">
    <property type="entry name" value="HicB_lk_antitox"/>
    <property type="match status" value="1"/>
</dbReference>
<evidence type="ECO:0000259" key="1">
    <source>
        <dbReference type="Pfam" id="PF15919"/>
    </source>
</evidence>
<evidence type="ECO:0000313" key="3">
    <source>
        <dbReference type="Proteomes" id="UP000177913"/>
    </source>
</evidence>
<comment type="caution">
    <text evidence="2">The sequence shown here is derived from an EMBL/GenBank/DDBJ whole genome shotgun (WGS) entry which is preliminary data.</text>
</comment>
<sequence>MKKAKSKKILKYDVVFEEAEEGGYTVYVPALPGCISEGDTFEEAKKNIKDAITLYLESVEMDRKSFAIDKSSYAL</sequence>
<dbReference type="EMBL" id="MFZO01000047">
    <property type="protein sequence ID" value="OGK23416.1"/>
    <property type="molecule type" value="Genomic_DNA"/>
</dbReference>
<name>A0A1F7GXX7_9BACT</name>
<proteinExistence type="predicted"/>
<dbReference type="InterPro" id="IPR031807">
    <property type="entry name" value="HicB-like"/>
</dbReference>
<reference evidence="2 3" key="1">
    <citation type="journal article" date="2016" name="Nat. Commun.">
        <title>Thousands of microbial genomes shed light on interconnected biogeochemical processes in an aquifer system.</title>
        <authorList>
            <person name="Anantharaman K."/>
            <person name="Brown C.T."/>
            <person name="Hug L.A."/>
            <person name="Sharon I."/>
            <person name="Castelle C.J."/>
            <person name="Probst A.J."/>
            <person name="Thomas B.C."/>
            <person name="Singh A."/>
            <person name="Wilkins M.J."/>
            <person name="Karaoz U."/>
            <person name="Brodie E.L."/>
            <person name="Williams K.H."/>
            <person name="Hubbard S.S."/>
            <person name="Banfield J.F."/>
        </authorList>
    </citation>
    <scope>NUCLEOTIDE SEQUENCE [LARGE SCALE GENOMIC DNA]</scope>
</reference>
<dbReference type="AlphaFoldDB" id="A0A1F7GXX7"/>
<dbReference type="Gene3D" id="3.30.160.250">
    <property type="match status" value="1"/>
</dbReference>
<feature type="domain" description="HicB-like antitoxin of toxin-antitoxin system" evidence="1">
    <location>
        <begin position="12"/>
        <end position="63"/>
    </location>
</feature>
<accession>A0A1F7GXX7</accession>
<dbReference type="Proteomes" id="UP000177913">
    <property type="component" value="Unassembled WGS sequence"/>
</dbReference>
<dbReference type="InterPro" id="IPR035069">
    <property type="entry name" value="TTHA1013/TTHA0281-like"/>
</dbReference>
<dbReference type="PANTHER" id="PTHR34504">
    <property type="entry name" value="ANTITOXIN HICB"/>
    <property type="match status" value="1"/>
</dbReference>
<organism evidence="2 3">
    <name type="scientific">Candidatus Roizmanbacteria bacterium RIFCSPHIGHO2_02_FULL_38_11</name>
    <dbReference type="NCBI Taxonomy" id="1802039"/>
    <lineage>
        <taxon>Bacteria</taxon>
        <taxon>Candidatus Roizmaniibacteriota</taxon>
    </lineage>
</organism>
<dbReference type="InterPro" id="IPR051404">
    <property type="entry name" value="TA_system_antitoxin"/>
</dbReference>
<protein>
    <submittedName>
        <fullName evidence="2">Antitoxin HicB</fullName>
    </submittedName>
</protein>
<gene>
    <name evidence="2" type="ORF">A3C25_01980</name>
</gene>
<evidence type="ECO:0000313" key="2">
    <source>
        <dbReference type="EMBL" id="OGK23416.1"/>
    </source>
</evidence>
<dbReference type="PANTHER" id="PTHR34504:SF2">
    <property type="entry name" value="UPF0150 PROTEIN SSL0259"/>
    <property type="match status" value="1"/>
</dbReference>
<dbReference type="SUPFAM" id="SSF143100">
    <property type="entry name" value="TTHA1013/TTHA0281-like"/>
    <property type="match status" value="1"/>
</dbReference>